<name>A0ABV7LNF3_9GAMM</name>
<evidence type="ECO:0000313" key="4">
    <source>
        <dbReference type="EMBL" id="MFC3283745.1"/>
    </source>
</evidence>
<comment type="caution">
    <text evidence="4">The sequence shown here is derived from an EMBL/GenBank/DDBJ whole genome shotgun (WGS) entry which is preliminary data.</text>
</comment>
<accession>A0ABV7LNF3</accession>
<dbReference type="Gene3D" id="3.20.20.330">
    <property type="entry name" value="Homocysteine-binding-like domain"/>
    <property type="match status" value="1"/>
</dbReference>
<keyword evidence="1" id="KW-0489">Methyltransferase</keyword>
<dbReference type="Proteomes" id="UP001595579">
    <property type="component" value="Unassembled WGS sequence"/>
</dbReference>
<dbReference type="EMBL" id="JBHRUG010000017">
    <property type="protein sequence ID" value="MFC3283745.1"/>
    <property type="molecule type" value="Genomic_DNA"/>
</dbReference>
<keyword evidence="2" id="KW-0808">Transferase</keyword>
<dbReference type="Pfam" id="PF02574">
    <property type="entry name" value="S-methyl_trans"/>
    <property type="match status" value="1"/>
</dbReference>
<proteinExistence type="predicted"/>
<evidence type="ECO:0000256" key="1">
    <source>
        <dbReference type="ARBA" id="ARBA00022603"/>
    </source>
</evidence>
<evidence type="ECO:0000256" key="2">
    <source>
        <dbReference type="ARBA" id="ARBA00022679"/>
    </source>
</evidence>
<organism evidence="4 5">
    <name type="scientific">Litchfieldella rifensis</name>
    <dbReference type="NCBI Taxonomy" id="762643"/>
    <lineage>
        <taxon>Bacteria</taxon>
        <taxon>Pseudomonadati</taxon>
        <taxon>Pseudomonadota</taxon>
        <taxon>Gammaproteobacteria</taxon>
        <taxon>Oceanospirillales</taxon>
        <taxon>Halomonadaceae</taxon>
        <taxon>Litchfieldella</taxon>
    </lineage>
</organism>
<evidence type="ECO:0000313" key="5">
    <source>
        <dbReference type="Proteomes" id="UP001595579"/>
    </source>
</evidence>
<reference evidence="5" key="1">
    <citation type="journal article" date="2019" name="Int. J. Syst. Evol. Microbiol.">
        <title>The Global Catalogue of Microorganisms (GCM) 10K type strain sequencing project: providing services to taxonomists for standard genome sequencing and annotation.</title>
        <authorList>
            <consortium name="The Broad Institute Genomics Platform"/>
            <consortium name="The Broad Institute Genome Sequencing Center for Infectious Disease"/>
            <person name="Wu L."/>
            <person name="Ma J."/>
        </authorList>
    </citation>
    <scope>NUCLEOTIDE SEQUENCE [LARGE SCALE GENOMIC DNA]</scope>
    <source>
        <strain evidence="5">CECT 7698</strain>
    </source>
</reference>
<sequence length="67" mass="7354">MRGLRANASRCSHAELDEAEELDDGDPVELAGQYSTLRRRYPWINVLGGCCGTDHRHIAQIAVACQG</sequence>
<dbReference type="SUPFAM" id="SSF82282">
    <property type="entry name" value="Homocysteine S-methyltransferase"/>
    <property type="match status" value="1"/>
</dbReference>
<evidence type="ECO:0000259" key="3">
    <source>
        <dbReference type="Pfam" id="PF02574"/>
    </source>
</evidence>
<dbReference type="InterPro" id="IPR003726">
    <property type="entry name" value="HCY_dom"/>
</dbReference>
<dbReference type="RefSeq" id="WP_386773077.1">
    <property type="nucleotide sequence ID" value="NZ_JBHRUG010000017.1"/>
</dbReference>
<keyword evidence="5" id="KW-1185">Reference proteome</keyword>
<dbReference type="InterPro" id="IPR036589">
    <property type="entry name" value="HCY_dom_sf"/>
</dbReference>
<gene>
    <name evidence="4" type="ORF">ACFOEV_09015</name>
</gene>
<protein>
    <submittedName>
        <fullName evidence="4">Homocysteine S-methyltransferase family protein</fullName>
    </submittedName>
</protein>
<feature type="domain" description="Hcy-binding" evidence="3">
    <location>
        <begin position="17"/>
        <end position="64"/>
    </location>
</feature>